<feature type="transmembrane region" description="Helical" evidence="1">
    <location>
        <begin position="50"/>
        <end position="69"/>
    </location>
</feature>
<proteinExistence type="predicted"/>
<accession>A0A0B8T237</accession>
<dbReference type="PATRIC" id="fig|1229276.3.peg.3499"/>
<keyword evidence="1" id="KW-0812">Transmembrane</keyword>
<keyword evidence="1" id="KW-0472">Membrane</keyword>
<keyword evidence="3" id="KW-1185">Reference proteome</keyword>
<gene>
    <name evidence="2" type="ORF">DI53_3387</name>
</gene>
<evidence type="ECO:0000313" key="2">
    <source>
        <dbReference type="EMBL" id="KGE12833.1"/>
    </source>
</evidence>
<reference evidence="3" key="1">
    <citation type="submission" date="2014-04" db="EMBL/GenBank/DDBJ databases">
        <title>Whole-Genome optical mapping and complete genome sequence of Sphingobacterium deserti sp. nov., a new spaces isolated from desert in the west of China.</title>
        <authorList>
            <person name="Teng C."/>
            <person name="Zhou Z."/>
            <person name="Li X."/>
            <person name="Chen M."/>
            <person name="Lin M."/>
            <person name="Wang L."/>
            <person name="Su S."/>
            <person name="Zhang C."/>
            <person name="Zhang W."/>
        </authorList>
    </citation>
    <scope>NUCLEOTIDE SEQUENCE [LARGE SCALE GENOMIC DNA]</scope>
    <source>
        <strain evidence="3">ACCC05744</strain>
    </source>
</reference>
<name>A0A0B8T237_9SPHI</name>
<dbReference type="RefSeq" id="WP_037502400.1">
    <property type="nucleotide sequence ID" value="NZ_JJMU01000063.1"/>
</dbReference>
<evidence type="ECO:0000256" key="1">
    <source>
        <dbReference type="SAM" id="Phobius"/>
    </source>
</evidence>
<keyword evidence="1" id="KW-1133">Transmembrane helix</keyword>
<reference evidence="2 3" key="2">
    <citation type="journal article" date="2015" name="PLoS ONE">
        <title>Whole-Genome Optical Mapping and Finished Genome Sequence of Sphingobacterium deserti sp. nov., a New Species Isolated from the Western Desert of China.</title>
        <authorList>
            <person name="Teng C."/>
            <person name="Zhou Z."/>
            <person name="Molnar I."/>
            <person name="Li X."/>
            <person name="Tang R."/>
            <person name="Chen M."/>
            <person name="Wang L."/>
            <person name="Su S."/>
            <person name="Zhang W."/>
            <person name="Lin M."/>
        </authorList>
    </citation>
    <scope>NUCLEOTIDE SEQUENCE [LARGE SCALE GENOMIC DNA]</scope>
    <source>
        <strain evidence="3">ACCC05744</strain>
    </source>
</reference>
<sequence>MKNKKLGDYSLDELRAKRKQTKMILAVSGGILAIAIPALCYAAYSTNNIGLFVIGCGSLATCSSILIYLSQIDKEIKMRV</sequence>
<protein>
    <submittedName>
        <fullName evidence="2">Uncharacterized protein</fullName>
    </submittedName>
</protein>
<dbReference type="AlphaFoldDB" id="A0A0B8T237"/>
<evidence type="ECO:0000313" key="3">
    <source>
        <dbReference type="Proteomes" id="UP000031802"/>
    </source>
</evidence>
<feature type="transmembrane region" description="Helical" evidence="1">
    <location>
        <begin position="23"/>
        <end position="44"/>
    </location>
</feature>
<organism evidence="2 3">
    <name type="scientific">Sphingobacterium deserti</name>
    <dbReference type="NCBI Taxonomy" id="1229276"/>
    <lineage>
        <taxon>Bacteria</taxon>
        <taxon>Pseudomonadati</taxon>
        <taxon>Bacteroidota</taxon>
        <taxon>Sphingobacteriia</taxon>
        <taxon>Sphingobacteriales</taxon>
        <taxon>Sphingobacteriaceae</taxon>
        <taxon>Sphingobacterium</taxon>
    </lineage>
</organism>
<dbReference type="Proteomes" id="UP000031802">
    <property type="component" value="Unassembled WGS sequence"/>
</dbReference>
<comment type="caution">
    <text evidence="2">The sequence shown here is derived from an EMBL/GenBank/DDBJ whole genome shotgun (WGS) entry which is preliminary data.</text>
</comment>
<dbReference type="EMBL" id="JJMU01000063">
    <property type="protein sequence ID" value="KGE12833.1"/>
    <property type="molecule type" value="Genomic_DNA"/>
</dbReference>